<gene>
    <name evidence="2" type="ORF">RhiirA1_446746</name>
</gene>
<accession>A0A2N0QXP1</accession>
<reference evidence="2 3" key="2">
    <citation type="submission" date="2017-10" db="EMBL/GenBank/DDBJ databases">
        <title>Genome analyses suggest a sexual origin of heterokaryosis in a supposedly ancient asexual fungus.</title>
        <authorList>
            <person name="Corradi N."/>
            <person name="Sedzielewska K."/>
            <person name="Noel J."/>
            <person name="Charron P."/>
            <person name="Farinelli L."/>
            <person name="Marton T."/>
            <person name="Kruger M."/>
            <person name="Pelin A."/>
            <person name="Brachmann A."/>
            <person name="Corradi N."/>
        </authorList>
    </citation>
    <scope>NUCLEOTIDE SEQUENCE [LARGE SCALE GENOMIC DNA]</scope>
    <source>
        <strain evidence="2 3">A1</strain>
    </source>
</reference>
<evidence type="ECO:0000313" key="3">
    <source>
        <dbReference type="Proteomes" id="UP000232688"/>
    </source>
</evidence>
<feature type="region of interest" description="Disordered" evidence="1">
    <location>
        <begin position="1"/>
        <end position="32"/>
    </location>
</feature>
<evidence type="ECO:0000313" key="2">
    <source>
        <dbReference type="EMBL" id="PKC55750.1"/>
    </source>
</evidence>
<dbReference type="AlphaFoldDB" id="A0A2N0QXP1"/>
<dbReference type="VEuPathDB" id="FungiDB:RhiirA1_446746"/>
<reference evidence="2 3" key="1">
    <citation type="submission" date="2017-10" db="EMBL/GenBank/DDBJ databases">
        <title>Extensive intraspecific genome diversity in a model arbuscular mycorrhizal fungus.</title>
        <authorList>
            <person name="Chen E.C.H."/>
            <person name="Morin E."/>
            <person name="Baudet D."/>
            <person name="Noel J."/>
            <person name="Ndikumana S."/>
            <person name="Charron P."/>
            <person name="St-Onge C."/>
            <person name="Giorgi J."/>
            <person name="Grigoriev I.V."/>
            <person name="Roux C."/>
            <person name="Martin F.M."/>
            <person name="Corradi N."/>
        </authorList>
    </citation>
    <scope>NUCLEOTIDE SEQUENCE [LARGE SCALE GENOMIC DNA]</scope>
    <source>
        <strain evidence="2 3">A1</strain>
    </source>
</reference>
<protein>
    <submittedName>
        <fullName evidence="2">Uncharacterized protein</fullName>
    </submittedName>
</protein>
<organism evidence="2 3">
    <name type="scientific">Rhizophagus irregularis</name>
    <dbReference type="NCBI Taxonomy" id="588596"/>
    <lineage>
        <taxon>Eukaryota</taxon>
        <taxon>Fungi</taxon>
        <taxon>Fungi incertae sedis</taxon>
        <taxon>Mucoromycota</taxon>
        <taxon>Glomeromycotina</taxon>
        <taxon>Glomeromycetes</taxon>
        <taxon>Glomerales</taxon>
        <taxon>Glomeraceae</taxon>
        <taxon>Rhizophagus</taxon>
    </lineage>
</organism>
<dbReference type="EMBL" id="LLXH01002438">
    <property type="protein sequence ID" value="PKC55750.1"/>
    <property type="molecule type" value="Genomic_DNA"/>
</dbReference>
<proteinExistence type="predicted"/>
<evidence type="ECO:0000256" key="1">
    <source>
        <dbReference type="SAM" id="MobiDB-lite"/>
    </source>
</evidence>
<comment type="caution">
    <text evidence="2">The sequence shown here is derived from an EMBL/GenBank/DDBJ whole genome shotgun (WGS) entry which is preliminary data.</text>
</comment>
<dbReference type="Proteomes" id="UP000232688">
    <property type="component" value="Unassembled WGS sequence"/>
</dbReference>
<sequence>MQNCDSGQVSNDSNGVQEDTNDLTTSSQANYNEGSSDLANRINGLYRLLDLCYDDGSSGIGIYFLKVNSNFGLIIHWPEIGCYENDLDASSQIKRNMVNLHRYLTKLTDHQICLMSDEDLEGLNLENSGTNVGDDSDDDYEVKKSQEEKEDFNIDNGFKVKLSNRIKNEINNQNEDDIPLYPIVVESTTNQSFVTRQLIKGILHSKTVSAQVSVEQFPNHLETKLQGRYLRINRNKMDINALELFVKHGLGMEKLLTPLYDAISEAKDQNEKRKDQEINTISEDIKIIQKMASIKLRDFERYFGKYIKQDNQDNCPSQTSMSDTDLERIRTRYPGIGDQIKKTIKIDSRNWEKMKTKYNLSCIVINKILEKTNESEENYETGETKKFAIETFYNMLTDIESDLNKLLEKYTQQSKVRRILNNVFKTSNIKKAEQMTSKESDEEFIKKLFEFELFEKKIINVSIEEYHKWKNEDFPNNLKKILPSTQNNKQLDKLKREYEEEKKIIEKNMFGQICNEIEKKYKDGGSMRLYVLNVKKNKEFFTIKYDIEELLPDQVQLTIYETSLKVDDNHQIQQDETYIPSPILLSNMNQYDTEELCFVENCGRARIFNLVNSQFRVTDCKFPSNLVNVLSSPDGSCIVAFTKEILDDKPDKADSIISTDDKKQRDYNNDIKEINRVYVYFSENFGGKVNKGSHNLKFFFCIIKSL</sequence>
<name>A0A2N0QXP1_9GLOM</name>